<organism evidence="2 3">
    <name type="scientific">Rubritalea spongiae</name>
    <dbReference type="NCBI Taxonomy" id="430797"/>
    <lineage>
        <taxon>Bacteria</taxon>
        <taxon>Pseudomonadati</taxon>
        <taxon>Verrucomicrobiota</taxon>
        <taxon>Verrucomicrobiia</taxon>
        <taxon>Verrucomicrobiales</taxon>
        <taxon>Rubritaleaceae</taxon>
        <taxon>Rubritalea</taxon>
    </lineage>
</organism>
<reference evidence="3" key="1">
    <citation type="journal article" date="2019" name="Int. J. Syst. Evol. Microbiol.">
        <title>The Global Catalogue of Microorganisms (GCM) 10K type strain sequencing project: providing services to taxonomists for standard genome sequencing and annotation.</title>
        <authorList>
            <consortium name="The Broad Institute Genomics Platform"/>
            <consortium name="The Broad Institute Genome Sequencing Center for Infectious Disease"/>
            <person name="Wu L."/>
            <person name="Ma J."/>
        </authorList>
    </citation>
    <scope>NUCLEOTIDE SEQUENCE [LARGE SCALE GENOMIC DNA]</scope>
    <source>
        <strain evidence="3">JCM 16545</strain>
    </source>
</reference>
<evidence type="ECO:0000256" key="1">
    <source>
        <dbReference type="SAM" id="SignalP"/>
    </source>
</evidence>
<comment type="caution">
    <text evidence="2">The sequence shown here is derived from an EMBL/GenBank/DDBJ whole genome shotgun (WGS) entry which is preliminary data.</text>
</comment>
<dbReference type="RefSeq" id="WP_377092571.1">
    <property type="nucleotide sequence ID" value="NZ_JBHSJM010000001.1"/>
</dbReference>
<sequence>MKTRYNLLSIFAIVLTTSLSYAHPVAEDDQVVKPTTTTMNIDFLKYGSVVTSRSIQDTSSVIWSYNIDSFREAVPKNETLEAALESLTKAPGPSIYILLIEDDLAEGVEKITLDRGLSRIYIDLHQVSGGFPNLTTEEGMKMSKYSILTVNPTKWTNKEIQNVWARPAQKTKSLTL</sequence>
<evidence type="ECO:0000313" key="3">
    <source>
        <dbReference type="Proteomes" id="UP001597297"/>
    </source>
</evidence>
<dbReference type="EMBL" id="JBHUJC010000047">
    <property type="protein sequence ID" value="MFD2277806.1"/>
    <property type="molecule type" value="Genomic_DNA"/>
</dbReference>
<protein>
    <submittedName>
        <fullName evidence="2">Uncharacterized protein</fullName>
    </submittedName>
</protein>
<evidence type="ECO:0000313" key="2">
    <source>
        <dbReference type="EMBL" id="MFD2277806.1"/>
    </source>
</evidence>
<feature type="signal peptide" evidence="1">
    <location>
        <begin position="1"/>
        <end position="22"/>
    </location>
</feature>
<keyword evidence="3" id="KW-1185">Reference proteome</keyword>
<accession>A0ABW5E597</accession>
<gene>
    <name evidence="2" type="ORF">ACFSQZ_15175</name>
</gene>
<keyword evidence="1" id="KW-0732">Signal</keyword>
<name>A0ABW5E597_9BACT</name>
<dbReference type="Proteomes" id="UP001597297">
    <property type="component" value="Unassembled WGS sequence"/>
</dbReference>
<proteinExistence type="predicted"/>
<feature type="chain" id="PRO_5046244111" evidence="1">
    <location>
        <begin position="23"/>
        <end position="176"/>
    </location>
</feature>